<dbReference type="InterPro" id="IPR001387">
    <property type="entry name" value="Cro/C1-type_HTH"/>
</dbReference>
<dbReference type="RefSeq" id="WP_014771253.1">
    <property type="nucleotide sequence ID" value="NC_018010.1"/>
</dbReference>
<dbReference type="PROSITE" id="PS50943">
    <property type="entry name" value="HTH_CROC1"/>
    <property type="match status" value="1"/>
</dbReference>
<accession>I3Z1X3</accession>
<reference evidence="3" key="1">
    <citation type="submission" date="2012-06" db="EMBL/GenBank/DDBJ databases">
        <title>The complete genome of Belliella baltica DSM 15883.</title>
        <authorList>
            <person name="Lucas S."/>
            <person name="Copeland A."/>
            <person name="Lapidus A."/>
            <person name="Goodwin L."/>
            <person name="Pitluck S."/>
            <person name="Peters L."/>
            <person name="Mikhailova N."/>
            <person name="Davenport K."/>
            <person name="Kyrpides N."/>
            <person name="Mavromatis K."/>
            <person name="Pagani I."/>
            <person name="Ivanova N."/>
            <person name="Ovchinnikova G."/>
            <person name="Zeytun A."/>
            <person name="Detter J.C."/>
            <person name="Han C."/>
            <person name="Land M."/>
            <person name="Hauser L."/>
            <person name="Markowitz V."/>
            <person name="Cheng J.-F."/>
            <person name="Hugenholtz P."/>
            <person name="Woyke T."/>
            <person name="Wu D."/>
            <person name="Tindall B."/>
            <person name="Pomrenke H."/>
            <person name="Brambilla E."/>
            <person name="Klenk H.-P."/>
            <person name="Eisen J.A."/>
        </authorList>
    </citation>
    <scope>NUCLEOTIDE SEQUENCE [LARGE SCALE GENOMIC DNA]</scope>
    <source>
        <strain evidence="3">DSM 15883 / CIP 108006 / LMG 21964 / BA134</strain>
    </source>
</reference>
<gene>
    <name evidence="2" type="ordered locus">Belba_0584</name>
</gene>
<dbReference type="SUPFAM" id="SSF47413">
    <property type="entry name" value="lambda repressor-like DNA-binding domains"/>
    <property type="match status" value="1"/>
</dbReference>
<sequence>MKDGEKVAKLRQLKGIKQESLAFDLSISQSELSRLENLDVIEKEILSQIADALGVSQEFLEKFDLDSALYNISNKIENSTISENSNGISQIFNPLDKVVELYERLLQSEREKIEILKNK</sequence>
<dbReference type="Proteomes" id="UP000006050">
    <property type="component" value="Chromosome"/>
</dbReference>
<dbReference type="OrthoDB" id="674774at2"/>
<feature type="domain" description="HTH cro/C1-type" evidence="1">
    <location>
        <begin position="7"/>
        <end position="60"/>
    </location>
</feature>
<dbReference type="KEGG" id="bbd:Belba_0584"/>
<dbReference type="PATRIC" id="fig|866536.3.peg.603"/>
<dbReference type="CDD" id="cd00093">
    <property type="entry name" value="HTH_XRE"/>
    <property type="match status" value="1"/>
</dbReference>
<evidence type="ECO:0000259" key="1">
    <source>
        <dbReference type="PROSITE" id="PS50943"/>
    </source>
</evidence>
<organism evidence="2 3">
    <name type="scientific">Belliella baltica (strain DSM 15883 / CIP 108006 / LMG 21964 / BA134)</name>
    <dbReference type="NCBI Taxonomy" id="866536"/>
    <lineage>
        <taxon>Bacteria</taxon>
        <taxon>Pseudomonadati</taxon>
        <taxon>Bacteroidota</taxon>
        <taxon>Cytophagia</taxon>
        <taxon>Cytophagales</taxon>
        <taxon>Cyclobacteriaceae</taxon>
        <taxon>Belliella</taxon>
    </lineage>
</organism>
<name>I3Z1X3_BELBD</name>
<dbReference type="SMART" id="SM00530">
    <property type="entry name" value="HTH_XRE"/>
    <property type="match status" value="1"/>
</dbReference>
<keyword evidence="3" id="KW-1185">Reference proteome</keyword>
<evidence type="ECO:0000313" key="3">
    <source>
        <dbReference type="Proteomes" id="UP000006050"/>
    </source>
</evidence>
<dbReference type="InterPro" id="IPR010982">
    <property type="entry name" value="Lambda_DNA-bd_dom_sf"/>
</dbReference>
<dbReference type="HOGENOM" id="CLU_147365_1_0_10"/>
<proteinExistence type="predicted"/>
<dbReference type="AlphaFoldDB" id="I3Z1X3"/>
<evidence type="ECO:0000313" key="2">
    <source>
        <dbReference type="EMBL" id="AFL83241.1"/>
    </source>
</evidence>
<dbReference type="Gene3D" id="1.10.260.40">
    <property type="entry name" value="lambda repressor-like DNA-binding domains"/>
    <property type="match status" value="1"/>
</dbReference>
<dbReference type="Pfam" id="PF01381">
    <property type="entry name" value="HTH_3"/>
    <property type="match status" value="1"/>
</dbReference>
<dbReference type="GO" id="GO:0003677">
    <property type="term" value="F:DNA binding"/>
    <property type="evidence" value="ECO:0007669"/>
    <property type="project" value="InterPro"/>
</dbReference>
<dbReference type="STRING" id="866536.Belba_0584"/>
<dbReference type="eggNOG" id="COG1396">
    <property type="taxonomic scope" value="Bacteria"/>
</dbReference>
<protein>
    <submittedName>
        <fullName evidence="2">Transcriptional regulator with sigma factor-related N-terminal domain</fullName>
    </submittedName>
</protein>
<dbReference type="EMBL" id="CP003281">
    <property type="protein sequence ID" value="AFL83241.1"/>
    <property type="molecule type" value="Genomic_DNA"/>
</dbReference>